<dbReference type="EMBL" id="AMQM01003819">
    <property type="status" value="NOT_ANNOTATED_CDS"/>
    <property type="molecule type" value="Genomic_DNA"/>
</dbReference>
<dbReference type="CDD" id="cd22919">
    <property type="entry name" value="HFD_CENP-S"/>
    <property type="match status" value="1"/>
</dbReference>
<dbReference type="GO" id="GO:0003682">
    <property type="term" value="F:chromatin binding"/>
    <property type="evidence" value="ECO:0000318"/>
    <property type="project" value="GO_Central"/>
</dbReference>
<dbReference type="GO" id="GO:0031297">
    <property type="term" value="P:replication fork processing"/>
    <property type="evidence" value="ECO:0000318"/>
    <property type="project" value="GO_Central"/>
</dbReference>
<reference evidence="7" key="3">
    <citation type="submission" date="2015-06" db="UniProtKB">
        <authorList>
            <consortium name="EnsemblMetazoa"/>
        </authorList>
    </citation>
    <scope>IDENTIFICATION</scope>
</reference>
<dbReference type="InterPro" id="IPR009072">
    <property type="entry name" value="Histone-fold"/>
</dbReference>
<evidence type="ECO:0000256" key="4">
    <source>
        <dbReference type="ARBA" id="ARBA00023125"/>
    </source>
</evidence>
<dbReference type="Pfam" id="PF15630">
    <property type="entry name" value="CENP-S"/>
    <property type="match status" value="1"/>
</dbReference>
<evidence type="ECO:0000256" key="2">
    <source>
        <dbReference type="ARBA" id="ARBA00016400"/>
    </source>
</evidence>
<evidence type="ECO:0000256" key="5">
    <source>
        <dbReference type="ARBA" id="ARBA00023204"/>
    </source>
</evidence>
<organism evidence="7 8">
    <name type="scientific">Helobdella robusta</name>
    <name type="common">Californian leech</name>
    <dbReference type="NCBI Taxonomy" id="6412"/>
    <lineage>
        <taxon>Eukaryota</taxon>
        <taxon>Metazoa</taxon>
        <taxon>Spiralia</taxon>
        <taxon>Lophotrochozoa</taxon>
        <taxon>Annelida</taxon>
        <taxon>Clitellata</taxon>
        <taxon>Hirudinea</taxon>
        <taxon>Rhynchobdellida</taxon>
        <taxon>Glossiphoniidae</taxon>
        <taxon>Helobdella</taxon>
    </lineage>
</organism>
<dbReference type="OrthoDB" id="1872155at2759"/>
<reference evidence="8" key="1">
    <citation type="submission" date="2012-12" db="EMBL/GenBank/DDBJ databases">
        <authorList>
            <person name="Hellsten U."/>
            <person name="Grimwood J."/>
            <person name="Chapman J.A."/>
            <person name="Shapiro H."/>
            <person name="Aerts A."/>
            <person name="Otillar R.P."/>
            <person name="Terry A.Y."/>
            <person name="Boore J.L."/>
            <person name="Simakov O."/>
            <person name="Marletaz F."/>
            <person name="Cho S.-J."/>
            <person name="Edsinger-Gonzales E."/>
            <person name="Havlak P."/>
            <person name="Kuo D.-H."/>
            <person name="Larsson T."/>
            <person name="Lv J."/>
            <person name="Arendt D."/>
            <person name="Savage R."/>
            <person name="Osoegawa K."/>
            <person name="de Jong P."/>
            <person name="Lindberg D.R."/>
            <person name="Seaver E.C."/>
            <person name="Weisblat D.A."/>
            <person name="Putnam N.H."/>
            <person name="Grigoriev I.V."/>
            <person name="Rokhsar D.S."/>
        </authorList>
    </citation>
    <scope>NUCLEOTIDE SEQUENCE</scope>
</reference>
<dbReference type="PANTHER" id="PTHR22980">
    <property type="entry name" value="CORTISTATIN"/>
    <property type="match status" value="1"/>
</dbReference>
<dbReference type="KEGG" id="hro:HELRODRAFT_77283"/>
<reference evidence="6 8" key="2">
    <citation type="journal article" date="2013" name="Nature">
        <title>Insights into bilaterian evolution from three spiralian genomes.</title>
        <authorList>
            <person name="Simakov O."/>
            <person name="Marletaz F."/>
            <person name="Cho S.J."/>
            <person name="Edsinger-Gonzales E."/>
            <person name="Havlak P."/>
            <person name="Hellsten U."/>
            <person name="Kuo D.H."/>
            <person name="Larsson T."/>
            <person name="Lv J."/>
            <person name="Arendt D."/>
            <person name="Savage R."/>
            <person name="Osoegawa K."/>
            <person name="de Jong P."/>
            <person name="Grimwood J."/>
            <person name="Chapman J.A."/>
            <person name="Shapiro H."/>
            <person name="Aerts A."/>
            <person name="Otillar R.P."/>
            <person name="Terry A.Y."/>
            <person name="Boore J.L."/>
            <person name="Grigoriev I.V."/>
            <person name="Lindberg D.R."/>
            <person name="Seaver E.C."/>
            <person name="Weisblat D.A."/>
            <person name="Putnam N.H."/>
            <person name="Rokhsar D.S."/>
        </authorList>
    </citation>
    <scope>NUCLEOTIDE SEQUENCE</scope>
</reference>
<sequence>QRLKAAIYYTTSEICTVLGSKADITINNKFVAALTETTVRYLECLGRDLELFARHAKRTQISVDDVLLTARKSQELVITKFLFSSINHLFCFQIL</sequence>
<dbReference type="Proteomes" id="UP000015101">
    <property type="component" value="Unassembled WGS sequence"/>
</dbReference>
<dbReference type="GeneID" id="20215404"/>
<dbReference type="OMA" id="WTQIENV"/>
<dbReference type="EnsemblMetazoa" id="HelroT77283">
    <property type="protein sequence ID" value="HelroP77283"/>
    <property type="gene ID" value="HelroG77283"/>
</dbReference>
<dbReference type="CTD" id="20215404"/>
<dbReference type="GO" id="GO:0071821">
    <property type="term" value="C:FANCM-MHF complex"/>
    <property type="evidence" value="ECO:0000318"/>
    <property type="project" value="GO_Central"/>
</dbReference>
<dbReference type="GO" id="GO:0000712">
    <property type="term" value="P:resolution of meiotic recombination intermediates"/>
    <property type="evidence" value="ECO:0000318"/>
    <property type="project" value="GO_Central"/>
</dbReference>
<comment type="similarity">
    <text evidence="1">Belongs to the TAF9 family. CENP-S/MHF1 subfamily.</text>
</comment>
<protein>
    <recommendedName>
        <fullName evidence="2">Centromere protein S</fullName>
    </recommendedName>
</protein>
<dbReference type="AlphaFoldDB" id="T1G2V6"/>
<dbReference type="Gene3D" id="1.10.20.10">
    <property type="entry name" value="Histone, subunit A"/>
    <property type="match status" value="1"/>
</dbReference>
<dbReference type="eggNOG" id="ENOG502S62X">
    <property type="taxonomic scope" value="Eukaryota"/>
</dbReference>
<dbReference type="FunFam" id="1.10.20.10:FF:000209">
    <property type="match status" value="1"/>
</dbReference>
<keyword evidence="4" id="KW-0238">DNA-binding</keyword>
<keyword evidence="5" id="KW-0234">DNA repair</keyword>
<proteinExistence type="inferred from homology"/>
<dbReference type="GO" id="GO:0046982">
    <property type="term" value="F:protein heterodimerization activity"/>
    <property type="evidence" value="ECO:0007669"/>
    <property type="project" value="InterPro"/>
</dbReference>
<dbReference type="GO" id="GO:0006281">
    <property type="term" value="P:DNA repair"/>
    <property type="evidence" value="ECO:0007669"/>
    <property type="project" value="UniProtKB-KW"/>
</dbReference>
<accession>T1G2V6</accession>
<evidence type="ECO:0000256" key="1">
    <source>
        <dbReference type="ARBA" id="ARBA00006612"/>
    </source>
</evidence>
<dbReference type="InParanoid" id="T1G2V6"/>
<dbReference type="SUPFAM" id="SSF47113">
    <property type="entry name" value="Histone-fold"/>
    <property type="match status" value="1"/>
</dbReference>
<gene>
    <name evidence="7" type="primary">20215404</name>
    <name evidence="6" type="ORF">HELRODRAFT_77283</name>
</gene>
<dbReference type="PANTHER" id="PTHR22980:SF0">
    <property type="entry name" value="CENTROMERE PROTEIN S"/>
    <property type="match status" value="1"/>
</dbReference>
<keyword evidence="8" id="KW-1185">Reference proteome</keyword>
<evidence type="ECO:0000256" key="3">
    <source>
        <dbReference type="ARBA" id="ARBA00022763"/>
    </source>
</evidence>
<evidence type="ECO:0000313" key="8">
    <source>
        <dbReference type="Proteomes" id="UP000015101"/>
    </source>
</evidence>
<dbReference type="GO" id="GO:0003677">
    <property type="term" value="F:DNA binding"/>
    <property type="evidence" value="ECO:0007669"/>
    <property type="project" value="UniProtKB-KW"/>
</dbReference>
<dbReference type="RefSeq" id="XP_009016159.1">
    <property type="nucleotide sequence ID" value="XM_009017911.1"/>
</dbReference>
<dbReference type="HOGENOM" id="CLU_100369_3_1_1"/>
<dbReference type="EMBL" id="KB096325">
    <property type="protein sequence ID" value="ESO05526.1"/>
    <property type="molecule type" value="Genomic_DNA"/>
</dbReference>
<name>T1G2V6_HELRO</name>
<dbReference type="STRING" id="6412.T1G2V6"/>
<evidence type="ECO:0000313" key="6">
    <source>
        <dbReference type="EMBL" id="ESO05526.1"/>
    </source>
</evidence>
<dbReference type="InterPro" id="IPR029003">
    <property type="entry name" value="CENP-S/Mhf1"/>
</dbReference>
<evidence type="ECO:0000313" key="7">
    <source>
        <dbReference type="EnsemblMetazoa" id="HelroP77283"/>
    </source>
</evidence>
<keyword evidence="3" id="KW-0227">DNA damage</keyword>